<dbReference type="PANTHER" id="PTHR42898">
    <property type="entry name" value="TROPINONE REDUCTASE"/>
    <property type="match status" value="1"/>
</dbReference>
<dbReference type="OrthoDB" id="1393670at2759"/>
<dbReference type="SUPFAM" id="SSF51735">
    <property type="entry name" value="NAD(P)-binding Rossmann-fold domains"/>
    <property type="match status" value="1"/>
</dbReference>
<dbReference type="InterPro" id="IPR045297">
    <property type="entry name" value="Complex1_LYR_LYRM4"/>
</dbReference>
<reference evidence="4" key="1">
    <citation type="journal article" date="2019" name="Nat. Commun.">
        <title>Expansion of phycobilisome linker gene families in mesophilic red algae.</title>
        <authorList>
            <person name="Lee J."/>
            <person name="Kim D."/>
            <person name="Bhattacharya D."/>
            <person name="Yoon H.S."/>
        </authorList>
    </citation>
    <scope>NUCLEOTIDE SEQUENCE [LARGE SCALE GENOMIC DNA]</scope>
    <source>
        <strain evidence="4">CCMP 1328</strain>
    </source>
</reference>
<dbReference type="InterPro" id="IPR020904">
    <property type="entry name" value="Sc_DH/Rdtase_CS"/>
</dbReference>
<evidence type="ECO:0000313" key="3">
    <source>
        <dbReference type="EMBL" id="KAA8497624.1"/>
    </source>
</evidence>
<dbReference type="PROSITE" id="PS00061">
    <property type="entry name" value="ADH_SHORT"/>
    <property type="match status" value="1"/>
</dbReference>
<dbReference type="GO" id="GO:0016226">
    <property type="term" value="P:iron-sulfur cluster assembly"/>
    <property type="evidence" value="ECO:0007669"/>
    <property type="project" value="InterPro"/>
</dbReference>
<organism evidence="3 4">
    <name type="scientific">Porphyridium purpureum</name>
    <name type="common">Red alga</name>
    <name type="synonym">Porphyridium cruentum</name>
    <dbReference type="NCBI Taxonomy" id="35688"/>
    <lineage>
        <taxon>Eukaryota</taxon>
        <taxon>Rhodophyta</taxon>
        <taxon>Bangiophyceae</taxon>
        <taxon>Porphyridiales</taxon>
        <taxon>Porphyridiaceae</taxon>
        <taxon>Porphyridium</taxon>
    </lineage>
</organism>
<accession>A0A5J4Z3X4</accession>
<dbReference type="Proteomes" id="UP000324585">
    <property type="component" value="Unassembled WGS sequence"/>
</dbReference>
<keyword evidence="4" id="KW-1185">Reference proteome</keyword>
<feature type="domain" description="Complex 1 LYR protein" evidence="2">
    <location>
        <begin position="3"/>
        <end position="60"/>
    </location>
</feature>
<dbReference type="InterPro" id="IPR002347">
    <property type="entry name" value="SDR_fam"/>
</dbReference>
<sequence>MTKAVLRLYRELLKQGRGFADYNFREYSLRRVREEFRANKSISDPEVVQQKLAFAQEQLQIVTRQSTLSGTKGIGRAVVEEFASLGAHTIFCARGEADVEAAARELNARFPDSVTGIVADLAVPEGREALLAETRRVAERRGRSGSIDILVNNVGKNVRRPGTQFYEADAVADVFRTNWESMFFTSQMMFDLLKRPDAGTRGHAVICNVGSVAGGPSAIVSGSPYAATKAAMNQFTRALACEWAPHGIRVNCVAPWYISTELAQQVLRDATYRAQVERATPMRRVGEPHEVARCIAFTCMPASSYITGQVLAVDGGFSVSGFGF</sequence>
<dbReference type="CDD" id="cd20264">
    <property type="entry name" value="Complex1_LYR_LYRM4"/>
    <property type="match status" value="1"/>
</dbReference>
<dbReference type="EMBL" id="VRMN01000001">
    <property type="protein sequence ID" value="KAA8497624.1"/>
    <property type="molecule type" value="Genomic_DNA"/>
</dbReference>
<gene>
    <name evidence="3" type="ORF">FVE85_5209</name>
</gene>
<proteinExistence type="predicted"/>
<comment type="caution">
    <text evidence="3">The sequence shown here is derived from an EMBL/GenBank/DDBJ whole genome shotgun (WGS) entry which is preliminary data.</text>
</comment>
<name>A0A5J4Z3X4_PORPP</name>
<dbReference type="OMA" id="NSLACGP"/>
<protein>
    <submittedName>
        <fullName evidence="3">Tropinone reductase-like</fullName>
    </submittedName>
</protein>
<dbReference type="InterPro" id="IPR045000">
    <property type="entry name" value="TR"/>
</dbReference>
<dbReference type="InterPro" id="IPR036291">
    <property type="entry name" value="NAD(P)-bd_dom_sf"/>
</dbReference>
<dbReference type="PRINTS" id="PR00080">
    <property type="entry name" value="SDRFAMILY"/>
</dbReference>
<dbReference type="Pfam" id="PF13561">
    <property type="entry name" value="adh_short_C2"/>
    <property type="match status" value="1"/>
</dbReference>
<dbReference type="PRINTS" id="PR00081">
    <property type="entry name" value="GDHRDH"/>
</dbReference>
<dbReference type="Gene3D" id="3.40.50.720">
    <property type="entry name" value="NAD(P)-binding Rossmann-like Domain"/>
    <property type="match status" value="1"/>
</dbReference>
<evidence type="ECO:0000259" key="2">
    <source>
        <dbReference type="Pfam" id="PF05347"/>
    </source>
</evidence>
<dbReference type="PANTHER" id="PTHR42898:SF6">
    <property type="entry name" value="NADP-DEPENDENT MANNITOL DEHYDROGENASE"/>
    <property type="match status" value="1"/>
</dbReference>
<keyword evidence="1" id="KW-0560">Oxidoreductase</keyword>
<dbReference type="InterPro" id="IPR008011">
    <property type="entry name" value="Complex1_LYR_dom"/>
</dbReference>
<dbReference type="AlphaFoldDB" id="A0A5J4Z3X4"/>
<evidence type="ECO:0000256" key="1">
    <source>
        <dbReference type="ARBA" id="ARBA00023002"/>
    </source>
</evidence>
<dbReference type="Pfam" id="PF05347">
    <property type="entry name" value="Complex1_LYR"/>
    <property type="match status" value="1"/>
</dbReference>
<evidence type="ECO:0000313" key="4">
    <source>
        <dbReference type="Proteomes" id="UP000324585"/>
    </source>
</evidence>
<dbReference type="FunFam" id="3.40.50.720:FF:000084">
    <property type="entry name" value="Short-chain dehydrogenase reductase"/>
    <property type="match status" value="1"/>
</dbReference>
<dbReference type="GO" id="GO:0016491">
    <property type="term" value="F:oxidoreductase activity"/>
    <property type="evidence" value="ECO:0007669"/>
    <property type="project" value="UniProtKB-KW"/>
</dbReference>